<feature type="compositionally biased region" description="Pro residues" evidence="7">
    <location>
        <begin position="367"/>
        <end position="379"/>
    </location>
</feature>
<keyword evidence="8" id="KW-0472">Membrane</keyword>
<evidence type="ECO:0000313" key="11">
    <source>
        <dbReference type="EMBL" id="GMN53111.1"/>
    </source>
</evidence>
<dbReference type="Gene3D" id="3.30.200.20">
    <property type="entry name" value="Phosphorylase Kinase, domain 1"/>
    <property type="match status" value="1"/>
</dbReference>
<feature type="compositionally biased region" description="Polar residues" evidence="7">
    <location>
        <begin position="26"/>
        <end position="44"/>
    </location>
</feature>
<evidence type="ECO:0000256" key="7">
    <source>
        <dbReference type="SAM" id="MobiDB-lite"/>
    </source>
</evidence>
<feature type="region of interest" description="Disordered" evidence="7">
    <location>
        <begin position="26"/>
        <end position="464"/>
    </location>
</feature>
<dbReference type="InterPro" id="IPR057597">
    <property type="entry name" value="ALE2_N"/>
</dbReference>
<keyword evidence="1" id="KW-0723">Serine/threonine-protein kinase</keyword>
<feature type="region of interest" description="Disordered" evidence="7">
    <location>
        <begin position="600"/>
        <end position="627"/>
    </location>
</feature>
<feature type="compositionally biased region" description="Low complexity" evidence="7">
    <location>
        <begin position="238"/>
        <end position="252"/>
    </location>
</feature>
<dbReference type="CDD" id="cd14066">
    <property type="entry name" value="STKc_IRAK"/>
    <property type="match status" value="1"/>
</dbReference>
<feature type="compositionally biased region" description="Low complexity" evidence="7">
    <location>
        <begin position="440"/>
        <end position="450"/>
    </location>
</feature>
<feature type="transmembrane region" description="Helical" evidence="8">
    <location>
        <begin position="638"/>
        <end position="662"/>
    </location>
</feature>
<keyword evidence="12" id="KW-1185">Reference proteome</keyword>
<evidence type="ECO:0000256" key="1">
    <source>
        <dbReference type="ARBA" id="ARBA00022527"/>
    </source>
</evidence>
<accession>A0AA88DED3</accession>
<dbReference type="AlphaFoldDB" id="A0AA88DED3"/>
<evidence type="ECO:0000256" key="4">
    <source>
        <dbReference type="ARBA" id="ARBA00022777"/>
    </source>
</evidence>
<keyword evidence="8" id="KW-0812">Transmembrane</keyword>
<feature type="binding site" evidence="6">
    <location>
        <position position="759"/>
    </location>
    <ligand>
        <name>ATP</name>
        <dbReference type="ChEBI" id="CHEBI:30616"/>
    </ligand>
</feature>
<proteinExistence type="predicted"/>
<feature type="compositionally biased region" description="Polar residues" evidence="7">
    <location>
        <begin position="50"/>
        <end position="67"/>
    </location>
</feature>
<feature type="compositionally biased region" description="Low complexity" evidence="7">
    <location>
        <begin position="91"/>
        <end position="107"/>
    </location>
</feature>
<keyword evidence="4" id="KW-0418">Kinase</keyword>
<dbReference type="FunFam" id="1.10.510.10:FF:000051">
    <property type="entry name" value="Receptor-like serine/threonine-protein kinase ALE2"/>
    <property type="match status" value="1"/>
</dbReference>
<feature type="compositionally biased region" description="Pro residues" evidence="7">
    <location>
        <begin position="110"/>
        <end position="125"/>
    </location>
</feature>
<evidence type="ECO:0000256" key="8">
    <source>
        <dbReference type="SAM" id="Phobius"/>
    </source>
</evidence>
<keyword evidence="2" id="KW-0808">Transferase</keyword>
<feature type="transmembrane region" description="Helical" evidence="8">
    <location>
        <begin position="495"/>
        <end position="514"/>
    </location>
</feature>
<evidence type="ECO:0000259" key="10">
    <source>
        <dbReference type="PROSITE" id="PS50011"/>
    </source>
</evidence>
<dbReference type="InterPro" id="IPR011009">
    <property type="entry name" value="Kinase-like_dom_sf"/>
</dbReference>
<feature type="compositionally biased region" description="Low complexity" evidence="7">
    <location>
        <begin position="167"/>
        <end position="184"/>
    </location>
</feature>
<dbReference type="Pfam" id="PF07714">
    <property type="entry name" value="PK_Tyr_Ser-Thr"/>
    <property type="match status" value="1"/>
</dbReference>
<evidence type="ECO:0000256" key="5">
    <source>
        <dbReference type="ARBA" id="ARBA00022840"/>
    </source>
</evidence>
<gene>
    <name evidence="11" type="ORF">TIFTF001_022247</name>
</gene>
<dbReference type="Proteomes" id="UP001187192">
    <property type="component" value="Unassembled WGS sequence"/>
</dbReference>
<dbReference type="FunFam" id="3.30.200.20:FF:000146">
    <property type="entry name" value="receptor-like serine/threonine-protein kinase ALE2"/>
    <property type="match status" value="1"/>
</dbReference>
<name>A0AA88DED3_FICCA</name>
<feature type="compositionally biased region" description="Low complexity" evidence="7">
    <location>
        <begin position="406"/>
        <end position="419"/>
    </location>
</feature>
<evidence type="ECO:0000256" key="9">
    <source>
        <dbReference type="SAM" id="SignalP"/>
    </source>
</evidence>
<dbReference type="PANTHER" id="PTHR47989:SF9">
    <property type="entry name" value="PROTEIN KINASE SUPERFAMILY PROTEIN"/>
    <property type="match status" value="1"/>
</dbReference>
<evidence type="ECO:0000256" key="6">
    <source>
        <dbReference type="PROSITE-ProRule" id="PRU10141"/>
    </source>
</evidence>
<feature type="chain" id="PRO_5041710936" description="Protein kinase domain-containing protein" evidence="9">
    <location>
        <begin position="18"/>
        <end position="1123"/>
    </location>
</feature>
<comment type="caution">
    <text evidence="11">The sequence shown here is derived from an EMBL/GenBank/DDBJ whole genome shotgun (WGS) entry which is preliminary data.</text>
</comment>
<dbReference type="EMBL" id="BTGU01000044">
    <property type="protein sequence ID" value="GMN53111.1"/>
    <property type="molecule type" value="Genomic_DNA"/>
</dbReference>
<dbReference type="PROSITE" id="PS50011">
    <property type="entry name" value="PROTEIN_KINASE_DOM"/>
    <property type="match status" value="1"/>
</dbReference>
<feature type="compositionally biased region" description="Pro residues" evidence="7">
    <location>
        <begin position="451"/>
        <end position="464"/>
    </location>
</feature>
<dbReference type="Gene3D" id="1.10.510.10">
    <property type="entry name" value="Transferase(Phosphotransferase) domain 1"/>
    <property type="match status" value="1"/>
</dbReference>
<dbReference type="InterPro" id="IPR001245">
    <property type="entry name" value="Ser-Thr/Tyr_kinase_cat_dom"/>
</dbReference>
<dbReference type="InterPro" id="IPR008271">
    <property type="entry name" value="Ser/Thr_kinase_AS"/>
</dbReference>
<keyword evidence="5 6" id="KW-0067">ATP-binding</keyword>
<evidence type="ECO:0000256" key="2">
    <source>
        <dbReference type="ARBA" id="ARBA00022679"/>
    </source>
</evidence>
<evidence type="ECO:0000313" key="12">
    <source>
        <dbReference type="Proteomes" id="UP001187192"/>
    </source>
</evidence>
<dbReference type="GO" id="GO:0005524">
    <property type="term" value="F:ATP binding"/>
    <property type="evidence" value="ECO:0007669"/>
    <property type="project" value="UniProtKB-UniRule"/>
</dbReference>
<dbReference type="PANTHER" id="PTHR47989">
    <property type="entry name" value="OS01G0750732 PROTEIN"/>
    <property type="match status" value="1"/>
</dbReference>
<dbReference type="InterPro" id="IPR017441">
    <property type="entry name" value="Protein_kinase_ATP_BS"/>
</dbReference>
<dbReference type="PROSITE" id="PS00108">
    <property type="entry name" value="PROTEIN_KINASE_ST"/>
    <property type="match status" value="1"/>
</dbReference>
<feature type="compositionally biased region" description="Polar residues" evidence="7">
    <location>
        <begin position="430"/>
        <end position="439"/>
    </location>
</feature>
<evidence type="ECO:0000256" key="3">
    <source>
        <dbReference type="ARBA" id="ARBA00022741"/>
    </source>
</evidence>
<dbReference type="InterPro" id="IPR000719">
    <property type="entry name" value="Prot_kinase_dom"/>
</dbReference>
<keyword evidence="3 6" id="KW-0547">Nucleotide-binding</keyword>
<sequence>MGMVLIQLVYLSVICFALPLQGSTGLPTSPSPATSTDIPPTQATLGPVQNGKSLSNNALSPVSQPIGSFSPPELALPPLLSPPEPQTHETLVPSLPPSVSEVLPPSSNSAPPPITDHVPAIPPADPRGKEPVAKAPISLPVAPAPPPITVHIPAVPPTDSQRKEPVIESPVSMPVSPVPVETPSRNMPQVSPAPSTPEIPPTSSPPRNSAANEGPIPEPITPVSVASPPRKLGPNPPVTVVSPPSESPKSSPFIHPTAPRGSPLIPDHEISPVSSPPPISDQRREGIPVAAPSYAKPHPSPPVGQIPPNGSSAGAPSEHEPPNHSYTAPPPFLLPDPHNNGHNPPASSPSTSFYKHHHARNKTTNPAPAPTYPIYPPPSIEQGPAVPPAALQTHSQRHYAPPPSKPGSSVSPPRSPFSRPLRHVSPAPTPSQEAASGNTKKVLPPVKSPKAPLPPPLPAFPPPPPNEDCLATICTEPYTNTPPGSPCSCVLPIQVGLRISVALYTFFPLVSELAQEIASGVFVKQSQVRIIGANAANQQPDKTVVLVDLVPLGERFDNTTAFLTYQRFWNKQVTIQESYFGDYEVLYVRYPGLPPSPPSAGGIIDDGPYPGTDGNTRTRKPLGVDLPKKQHKKGLGGGIIAVIVLSASLAVILCSAAAWIFLFKCRDNVSQPGLTPKVLQPSLAKPSGAPGSLIGSRDSSASLSFGSSIATYTGSAKTFSASDIERATDHFNVSQVLGEGGFGRVYSGVLEDGTKVAVKVLKRDDHQGGREFLAEVEMLSRLHHRNLVKLIGICIEERSRCLVYELIPNGSVESHLHGVDKETAPLNWGARMKIALGAARGLAYLHEDSSPRVIHRDFKSSNILLEDDFTPKVSDFGLARTALDEENRHISTRVMGTFGYVAPEYAMTGHLLVKSDVYSYGVVLLELLTGRKPVDMSQPPGQENLVAWARPLLTSKEGLEVIVDTSMGSDVPFDNVAKVAAIASMCVQPEVSNRPFMGEVVQALKLVCNEIEEAKELGSRTSSREDLSIDLDASGQLPDHLQSQYSVHSYESELDFGRGMSTSELFATSARLGTEQSESFRRHSSSGPLGSRKSKHFWQRVRGLSGGSVSEHGFTFRLWPGSH</sequence>
<dbReference type="Pfam" id="PF23180">
    <property type="entry name" value="ALE2_N"/>
    <property type="match status" value="1"/>
</dbReference>
<dbReference type="PROSITE" id="PS00107">
    <property type="entry name" value="PROTEIN_KINASE_ATP"/>
    <property type="match status" value="1"/>
</dbReference>
<dbReference type="SUPFAM" id="SSF56112">
    <property type="entry name" value="Protein kinase-like (PK-like)"/>
    <property type="match status" value="1"/>
</dbReference>
<keyword evidence="8" id="KW-1133">Transmembrane helix</keyword>
<feature type="domain" description="Protein kinase" evidence="10">
    <location>
        <begin position="731"/>
        <end position="1007"/>
    </location>
</feature>
<keyword evidence="9" id="KW-0732">Signal</keyword>
<protein>
    <recommendedName>
        <fullName evidence="10">Protein kinase domain-containing protein</fullName>
    </recommendedName>
</protein>
<reference evidence="11" key="1">
    <citation type="submission" date="2023-07" db="EMBL/GenBank/DDBJ databases">
        <title>draft genome sequence of fig (Ficus carica).</title>
        <authorList>
            <person name="Takahashi T."/>
            <person name="Nishimura K."/>
        </authorList>
    </citation>
    <scope>NUCLEOTIDE SEQUENCE</scope>
</reference>
<feature type="compositionally biased region" description="Pro residues" evidence="7">
    <location>
        <begin position="194"/>
        <end position="204"/>
    </location>
</feature>
<dbReference type="GO" id="GO:0004674">
    <property type="term" value="F:protein serine/threonine kinase activity"/>
    <property type="evidence" value="ECO:0007669"/>
    <property type="project" value="UniProtKB-KW"/>
</dbReference>
<feature type="signal peptide" evidence="9">
    <location>
        <begin position="1"/>
        <end position="17"/>
    </location>
</feature>
<organism evidence="11 12">
    <name type="scientific">Ficus carica</name>
    <name type="common">Common fig</name>
    <dbReference type="NCBI Taxonomy" id="3494"/>
    <lineage>
        <taxon>Eukaryota</taxon>
        <taxon>Viridiplantae</taxon>
        <taxon>Streptophyta</taxon>
        <taxon>Embryophyta</taxon>
        <taxon>Tracheophyta</taxon>
        <taxon>Spermatophyta</taxon>
        <taxon>Magnoliopsida</taxon>
        <taxon>eudicotyledons</taxon>
        <taxon>Gunneridae</taxon>
        <taxon>Pentapetalae</taxon>
        <taxon>rosids</taxon>
        <taxon>fabids</taxon>
        <taxon>Rosales</taxon>
        <taxon>Moraceae</taxon>
        <taxon>Ficeae</taxon>
        <taxon>Ficus</taxon>
    </lineage>
</organism>